<dbReference type="Proteomes" id="UP000244336">
    <property type="component" value="Chromosome 6"/>
</dbReference>
<organism evidence="1 2">
    <name type="scientific">Panicum hallii var. hallii</name>
    <dbReference type="NCBI Taxonomy" id="1504633"/>
    <lineage>
        <taxon>Eukaryota</taxon>
        <taxon>Viridiplantae</taxon>
        <taxon>Streptophyta</taxon>
        <taxon>Embryophyta</taxon>
        <taxon>Tracheophyta</taxon>
        <taxon>Spermatophyta</taxon>
        <taxon>Magnoliopsida</taxon>
        <taxon>Liliopsida</taxon>
        <taxon>Poales</taxon>
        <taxon>Poaceae</taxon>
        <taxon>PACMAD clade</taxon>
        <taxon>Panicoideae</taxon>
        <taxon>Panicodae</taxon>
        <taxon>Paniceae</taxon>
        <taxon>Panicinae</taxon>
        <taxon>Panicum</taxon>
        <taxon>Panicum sect. Panicum</taxon>
    </lineage>
</organism>
<dbReference type="EMBL" id="CM009754">
    <property type="protein sequence ID" value="PUZ50154.1"/>
    <property type="molecule type" value="Genomic_DNA"/>
</dbReference>
<sequence>MALKPHFVKKQRSVVAILMITVWNVWNERNRRVFDNRSLQPVQVFHLIKAELLQRVAACGRPELS</sequence>
<name>A0A2T7D3I7_9POAL</name>
<gene>
    <name evidence="1" type="ORF">GQ55_6G037000</name>
</gene>
<dbReference type="OrthoDB" id="682412at2759"/>
<dbReference type="AlphaFoldDB" id="A0A2T7D3I7"/>
<proteinExistence type="predicted"/>
<protein>
    <submittedName>
        <fullName evidence="1">Uncharacterized protein</fullName>
    </submittedName>
</protein>
<keyword evidence="2" id="KW-1185">Reference proteome</keyword>
<evidence type="ECO:0000313" key="1">
    <source>
        <dbReference type="EMBL" id="PUZ50154.1"/>
    </source>
</evidence>
<accession>A0A2T7D3I7</accession>
<evidence type="ECO:0000313" key="2">
    <source>
        <dbReference type="Proteomes" id="UP000244336"/>
    </source>
</evidence>
<reference evidence="1 2" key="1">
    <citation type="submission" date="2018-04" db="EMBL/GenBank/DDBJ databases">
        <title>WGS assembly of Panicum hallii var. hallii HAL2.</title>
        <authorList>
            <person name="Lovell J."/>
            <person name="Jenkins J."/>
            <person name="Lowry D."/>
            <person name="Mamidi S."/>
            <person name="Sreedasyam A."/>
            <person name="Weng X."/>
            <person name="Barry K."/>
            <person name="Bonette J."/>
            <person name="Campitelli B."/>
            <person name="Daum C."/>
            <person name="Gordon S."/>
            <person name="Gould B."/>
            <person name="Lipzen A."/>
            <person name="MacQueen A."/>
            <person name="Palacio-Mejia J."/>
            <person name="Plott C."/>
            <person name="Shakirov E."/>
            <person name="Shu S."/>
            <person name="Yoshinaga Y."/>
            <person name="Zane M."/>
            <person name="Rokhsar D."/>
            <person name="Grimwood J."/>
            <person name="Schmutz J."/>
            <person name="Juenger T."/>
        </authorList>
    </citation>
    <scope>NUCLEOTIDE SEQUENCE [LARGE SCALE GENOMIC DNA]</scope>
    <source>
        <strain evidence="2">cv. HAL2</strain>
    </source>
</reference>
<dbReference type="Gramene" id="PUZ50154">
    <property type="protein sequence ID" value="PUZ50154"/>
    <property type="gene ID" value="GQ55_6G037000"/>
</dbReference>